<evidence type="ECO:0000313" key="4">
    <source>
        <dbReference type="EMBL" id="KAJ8601353.1"/>
    </source>
</evidence>
<keyword evidence="5" id="KW-1185">Reference proteome</keyword>
<dbReference type="AlphaFoldDB" id="A0AAD7UB80"/>
<comment type="caution">
    <text evidence="4">The sequence shown here is derived from an EMBL/GenBank/DDBJ whole genome shotgun (WGS) entry which is preliminary data.</text>
</comment>
<protein>
    <recommendedName>
        <fullName evidence="6">Eukaryotic translation initiation factor 3E</fullName>
    </recommendedName>
</protein>
<reference evidence="4" key="1">
    <citation type="submission" date="2023-01" db="EMBL/GenBank/DDBJ databases">
        <title>Metagenome sequencing of chrysophaentin producing Chrysophaeum taylorii.</title>
        <authorList>
            <person name="Davison J."/>
            <person name="Bewley C."/>
        </authorList>
    </citation>
    <scope>NUCLEOTIDE SEQUENCE</scope>
    <source>
        <strain evidence="4">NIES-1699</strain>
    </source>
</reference>
<evidence type="ECO:0000256" key="3">
    <source>
        <dbReference type="ARBA" id="ARBA00022917"/>
    </source>
</evidence>
<dbReference type="InterPro" id="IPR016650">
    <property type="entry name" value="eIF3e"/>
</dbReference>
<evidence type="ECO:0000313" key="5">
    <source>
        <dbReference type="Proteomes" id="UP001230188"/>
    </source>
</evidence>
<keyword evidence="2" id="KW-0396">Initiation factor</keyword>
<dbReference type="PANTHER" id="PTHR10317">
    <property type="entry name" value="EUKARYOTIC TRANSLATION INITIATION FACTOR 3 SUBUNIT E"/>
    <property type="match status" value="1"/>
</dbReference>
<dbReference type="Proteomes" id="UP001230188">
    <property type="component" value="Unassembled WGS sequence"/>
</dbReference>
<evidence type="ECO:0008006" key="6">
    <source>
        <dbReference type="Google" id="ProtNLM"/>
    </source>
</evidence>
<keyword evidence="3" id="KW-0648">Protein biosynthesis</keyword>
<gene>
    <name evidence="4" type="ORF">CTAYLR_004991</name>
</gene>
<sequence>MLDHYLGLNAASQSSPTSMSTRYFLALWGELASEVLLKNRDDALADLTQLLQQVIDERNSPPLEQLQQRSWLLHWSLFVFFNHGKGHDGIIDLFLSEKVFTQDSTEAAAEDATTPRPEADPVTRFVDRLYAKFDFDGVQRTLKECDDVLRADYFLCNCADTFMEETFSTSTAKAGVGSAETTRRRS</sequence>
<keyword evidence="1" id="KW-0963">Cytoplasm</keyword>
<organism evidence="4 5">
    <name type="scientific">Chrysophaeum taylorii</name>
    <dbReference type="NCBI Taxonomy" id="2483200"/>
    <lineage>
        <taxon>Eukaryota</taxon>
        <taxon>Sar</taxon>
        <taxon>Stramenopiles</taxon>
        <taxon>Ochrophyta</taxon>
        <taxon>Pelagophyceae</taxon>
        <taxon>Pelagomonadales</taxon>
        <taxon>Pelagomonadaceae</taxon>
        <taxon>Chrysophaeum</taxon>
    </lineage>
</organism>
<dbReference type="GO" id="GO:0005852">
    <property type="term" value="C:eukaryotic translation initiation factor 3 complex"/>
    <property type="evidence" value="ECO:0007669"/>
    <property type="project" value="InterPro"/>
</dbReference>
<proteinExistence type="predicted"/>
<evidence type="ECO:0000256" key="1">
    <source>
        <dbReference type="ARBA" id="ARBA00022490"/>
    </source>
</evidence>
<dbReference type="EMBL" id="JAQMWT010000435">
    <property type="protein sequence ID" value="KAJ8601353.1"/>
    <property type="molecule type" value="Genomic_DNA"/>
</dbReference>
<evidence type="ECO:0000256" key="2">
    <source>
        <dbReference type="ARBA" id="ARBA00022540"/>
    </source>
</evidence>
<name>A0AAD7UB80_9STRA</name>
<accession>A0AAD7UB80</accession>
<dbReference type="GO" id="GO:0003743">
    <property type="term" value="F:translation initiation factor activity"/>
    <property type="evidence" value="ECO:0007669"/>
    <property type="project" value="UniProtKB-KW"/>
</dbReference>